<protein>
    <recommendedName>
        <fullName evidence="3">Antibiotic biosynthesis monooxygenase</fullName>
    </recommendedName>
</protein>
<sequence>MDNIYLLIEHGREQGEAYVLGWFDSEATAKEAATKLEWDAYREALKHDHSWASEQLLPPDQAEYKRFWVKPLQKFPYATAPGSAGLH</sequence>
<organism evidence="1 2">
    <name type="scientific">Pseudomonas typographi</name>
    <dbReference type="NCBI Taxonomy" id="2715964"/>
    <lineage>
        <taxon>Bacteria</taxon>
        <taxon>Pseudomonadati</taxon>
        <taxon>Pseudomonadota</taxon>
        <taxon>Gammaproteobacteria</taxon>
        <taxon>Pseudomonadales</taxon>
        <taxon>Pseudomonadaceae</taxon>
        <taxon>Pseudomonas</taxon>
    </lineage>
</organism>
<evidence type="ECO:0000313" key="1">
    <source>
        <dbReference type="EMBL" id="MBD1602367.1"/>
    </source>
</evidence>
<evidence type="ECO:0008006" key="3">
    <source>
        <dbReference type="Google" id="ProtNLM"/>
    </source>
</evidence>
<keyword evidence="2" id="KW-1185">Reference proteome</keyword>
<comment type="caution">
    <text evidence="1">The sequence shown here is derived from an EMBL/GenBank/DDBJ whole genome shotgun (WGS) entry which is preliminary data.</text>
</comment>
<accession>A0ABR7ZA71</accession>
<name>A0ABR7ZA71_9PSED</name>
<dbReference type="Proteomes" id="UP000805841">
    <property type="component" value="Unassembled WGS sequence"/>
</dbReference>
<gene>
    <name evidence="1" type="ORF">HAQ05_27170</name>
</gene>
<reference evidence="1 2" key="1">
    <citation type="journal article" date="2020" name="Insects">
        <title>Bacteria Belonging to Pseudomonas typographi sp. nov. from the Bark Beetle Ips typographus Have Genomic Potential to Aid in the Host Ecology.</title>
        <authorList>
            <person name="Peral-Aranega E."/>
            <person name="Saati-Santamaria Z."/>
            <person name="Kolarik M."/>
            <person name="Rivas R."/>
            <person name="Garcia-Fraile P."/>
        </authorList>
    </citation>
    <scope>NUCLEOTIDE SEQUENCE [LARGE SCALE GENOMIC DNA]</scope>
    <source>
        <strain evidence="1 2">CA3A</strain>
    </source>
</reference>
<proteinExistence type="predicted"/>
<dbReference type="EMBL" id="JAAOCA010000067">
    <property type="protein sequence ID" value="MBD1602367.1"/>
    <property type="molecule type" value="Genomic_DNA"/>
</dbReference>
<dbReference type="RefSeq" id="WP_190427278.1">
    <property type="nucleotide sequence ID" value="NZ_JAAOCA010000067.1"/>
</dbReference>
<evidence type="ECO:0000313" key="2">
    <source>
        <dbReference type="Proteomes" id="UP000805841"/>
    </source>
</evidence>